<dbReference type="PANTHER" id="PTHR22777">
    <property type="entry name" value="HEMOLYSIN-RELATED"/>
    <property type="match status" value="1"/>
</dbReference>
<evidence type="ECO:0000259" key="7">
    <source>
        <dbReference type="PROSITE" id="PS51371"/>
    </source>
</evidence>
<feature type="domain" description="CBS" evidence="7">
    <location>
        <begin position="128"/>
        <end position="185"/>
    </location>
</feature>
<dbReference type="SUPFAM" id="SSF54631">
    <property type="entry name" value="CBS-domain pair"/>
    <property type="match status" value="1"/>
</dbReference>
<feature type="domain" description="CBS" evidence="7">
    <location>
        <begin position="65"/>
        <end position="125"/>
    </location>
</feature>
<dbReference type="RefSeq" id="WP_109189219.1">
    <property type="nucleotide sequence ID" value="NZ_BMYA01000003.1"/>
</dbReference>
<name>A0A2U2AF82_9GAMM</name>
<organism evidence="8 9">
    <name type="scientific">Ignatzschineria ureiclastica</name>
    <dbReference type="NCBI Taxonomy" id="472582"/>
    <lineage>
        <taxon>Bacteria</taxon>
        <taxon>Pseudomonadati</taxon>
        <taxon>Pseudomonadota</taxon>
        <taxon>Gammaproteobacteria</taxon>
        <taxon>Cardiobacteriales</taxon>
        <taxon>Ignatzschineriaceae</taxon>
        <taxon>Ignatzschineria</taxon>
    </lineage>
</organism>
<comment type="similarity">
    <text evidence="1">Belongs to the UPF0053 family.</text>
</comment>
<dbReference type="Pfam" id="PF00571">
    <property type="entry name" value="CBS"/>
    <property type="match status" value="2"/>
</dbReference>
<keyword evidence="8" id="KW-0547">Nucleotide-binding</keyword>
<keyword evidence="8" id="KW-0067">ATP-binding</keyword>
<dbReference type="InterPro" id="IPR046342">
    <property type="entry name" value="CBS_dom_sf"/>
</dbReference>
<dbReference type="OrthoDB" id="9797674at2"/>
<dbReference type="FunFam" id="3.10.580.10:FF:000002">
    <property type="entry name" value="Magnesium/cobalt efflux protein CorC"/>
    <property type="match status" value="1"/>
</dbReference>
<reference evidence="9" key="1">
    <citation type="submission" date="2018-05" db="EMBL/GenBank/DDBJ databases">
        <title>Ignatzschineria dubaiensis sp. nov., isolated from necrotic foot tissues of dromedaries (Camelus dromedarius) and associated maggots in Dubai, United Arab Emirates.</title>
        <authorList>
            <person name="Tsang C.C."/>
            <person name="Tang J.Y.M."/>
            <person name="Fong J.Y.H."/>
            <person name="Kinne J."/>
            <person name="Lee H.H."/>
            <person name="Joseph M."/>
            <person name="Jose S."/>
            <person name="Schuster R.K."/>
            <person name="Tang Y."/>
            <person name="Sivakumar S."/>
            <person name="Chen J.H.K."/>
            <person name="Teng J.L.L."/>
            <person name="Lau S.K.P."/>
            <person name="Wernery U."/>
            <person name="Woo P.C.Y."/>
        </authorList>
    </citation>
    <scope>NUCLEOTIDE SEQUENCE [LARGE SCALE GENOMIC DNA]</scope>
    <source>
        <strain evidence="9">KCTC 22644</strain>
    </source>
</reference>
<accession>A0A2U2AF82</accession>
<dbReference type="CDD" id="cd04590">
    <property type="entry name" value="CBS_pair_CorC_HlyC_assoc"/>
    <property type="match status" value="1"/>
</dbReference>
<dbReference type="Gene3D" id="3.10.580.10">
    <property type="entry name" value="CBS-domain"/>
    <property type="match status" value="1"/>
</dbReference>
<dbReference type="InterPro" id="IPR005170">
    <property type="entry name" value="Transptr-assoc_dom"/>
</dbReference>
<dbReference type="PROSITE" id="PS51371">
    <property type="entry name" value="CBS"/>
    <property type="match status" value="2"/>
</dbReference>
<dbReference type="InterPro" id="IPR000644">
    <property type="entry name" value="CBS_dom"/>
</dbReference>
<dbReference type="GO" id="GO:0005886">
    <property type="term" value="C:plasma membrane"/>
    <property type="evidence" value="ECO:0007669"/>
    <property type="project" value="TreeGrafter"/>
</dbReference>
<dbReference type="PANTHER" id="PTHR22777:SF27">
    <property type="entry name" value="MAGNESIUM AND COBALT EFFLUX PROTEIN CORC"/>
    <property type="match status" value="1"/>
</dbReference>
<evidence type="ECO:0000256" key="3">
    <source>
        <dbReference type="ARBA" id="ARBA00023122"/>
    </source>
</evidence>
<dbReference type="EMBL" id="QEWQ01000003">
    <property type="protein sequence ID" value="PWD81328.1"/>
    <property type="molecule type" value="Genomic_DNA"/>
</dbReference>
<dbReference type="InterPro" id="IPR016169">
    <property type="entry name" value="FAD-bd_PCMH_sub2"/>
</dbReference>
<dbReference type="SMART" id="SM01091">
    <property type="entry name" value="CorC_HlyC"/>
    <property type="match status" value="1"/>
</dbReference>
<keyword evidence="3 6" id="KW-0129">CBS domain</keyword>
<dbReference type="GO" id="GO:0005524">
    <property type="term" value="F:ATP binding"/>
    <property type="evidence" value="ECO:0007669"/>
    <property type="project" value="UniProtKB-KW"/>
</dbReference>
<dbReference type="InterPro" id="IPR036318">
    <property type="entry name" value="FAD-bd_PCMH-like_sf"/>
</dbReference>
<evidence type="ECO:0000256" key="2">
    <source>
        <dbReference type="ARBA" id="ARBA00022737"/>
    </source>
</evidence>
<evidence type="ECO:0000313" key="9">
    <source>
        <dbReference type="Proteomes" id="UP000245020"/>
    </source>
</evidence>
<comment type="caution">
    <text evidence="8">The sequence shown here is derived from an EMBL/GenBank/DDBJ whole genome shotgun (WGS) entry which is preliminary data.</text>
</comment>
<dbReference type="GO" id="GO:0050660">
    <property type="term" value="F:flavin adenine dinucleotide binding"/>
    <property type="evidence" value="ECO:0007669"/>
    <property type="project" value="InterPro"/>
</dbReference>
<dbReference type="SUPFAM" id="SSF56176">
    <property type="entry name" value="FAD-binding/transporter-associated domain-like"/>
    <property type="match status" value="1"/>
</dbReference>
<dbReference type="InterPro" id="IPR044751">
    <property type="entry name" value="Ion_transp-like_CBS"/>
</dbReference>
<dbReference type="Gene3D" id="3.30.465.10">
    <property type="match status" value="1"/>
</dbReference>
<proteinExistence type="inferred from homology"/>
<protein>
    <recommendedName>
        <fullName evidence="5">Magnesium and cobalt efflux protein CorC</fullName>
    </recommendedName>
</protein>
<evidence type="ECO:0000256" key="6">
    <source>
        <dbReference type="PROSITE-ProRule" id="PRU00703"/>
    </source>
</evidence>
<keyword evidence="9" id="KW-1185">Reference proteome</keyword>
<evidence type="ECO:0000256" key="4">
    <source>
        <dbReference type="ARBA" id="ARBA00037273"/>
    </source>
</evidence>
<dbReference type="Pfam" id="PF03471">
    <property type="entry name" value="CorC_HlyC"/>
    <property type="match status" value="1"/>
</dbReference>
<dbReference type="SMART" id="SM00116">
    <property type="entry name" value="CBS"/>
    <property type="match status" value="2"/>
</dbReference>
<evidence type="ECO:0000256" key="5">
    <source>
        <dbReference type="ARBA" id="ARBA00040729"/>
    </source>
</evidence>
<keyword evidence="2" id="KW-0677">Repeat</keyword>
<evidence type="ECO:0000313" key="8">
    <source>
        <dbReference type="EMBL" id="PWD81328.1"/>
    </source>
</evidence>
<sequence>MTDDGSRKGESWLQRLGFDKHKDVTVDTLLRDCEEVRAKGLISDDSAEMIRAIIAGSNQIVRDIMIPRAKMVTISIDDAPEVIMDRIIASGHSRFPVLSENHEEIMGILLSKDLLPYVGESSLDIKSLIRPVEYVPEGKFITALINDFRMKRIHLALVVDEFGSVSGLITIEDLLEQIVGDIDDEHDRKEEPQEFVKIIGENLYQVNALIPLEEFNAYFDRHYEEEDVETLGGLIMMTAGSLPPENTIVELDDMSFKILPFSGNYLEAVELTFNSEQLANS</sequence>
<evidence type="ECO:0000256" key="1">
    <source>
        <dbReference type="ARBA" id="ARBA00006337"/>
    </source>
</evidence>
<comment type="function">
    <text evidence="4">Plays a role in the transport of magnesium and cobalt ions.</text>
</comment>
<dbReference type="AlphaFoldDB" id="A0A2U2AF82"/>
<dbReference type="Proteomes" id="UP000245020">
    <property type="component" value="Unassembled WGS sequence"/>
</dbReference>
<gene>
    <name evidence="8" type="ORF">DC083_05415</name>
</gene>